<dbReference type="PANTHER" id="PTHR23021">
    <property type="entry name" value="SERPENTINE RECEPTOR, CLASS T"/>
    <property type="match status" value="1"/>
</dbReference>
<keyword evidence="1" id="KW-0472">Membrane</keyword>
<keyword evidence="1" id="KW-0812">Transmembrane</keyword>
<dbReference type="Pfam" id="PF10321">
    <property type="entry name" value="7TM_GPCR_Srt"/>
    <property type="match status" value="1"/>
</dbReference>
<gene>
    <name evidence="2" type="ORF">CAMP_LOCUS8338</name>
</gene>
<protein>
    <recommendedName>
        <fullName evidence="4">Serpentine receptor class gamma</fullName>
    </recommendedName>
</protein>
<dbReference type="SUPFAM" id="SSF81321">
    <property type="entry name" value="Family A G protein-coupled receptor-like"/>
    <property type="match status" value="1"/>
</dbReference>
<dbReference type="AlphaFoldDB" id="A0A9P1IKD5"/>
<dbReference type="PANTHER" id="PTHR23021:SF28">
    <property type="entry name" value="SERPENTINE RECEPTOR, CLASS T-RELATED"/>
    <property type="match status" value="1"/>
</dbReference>
<dbReference type="EMBL" id="CANHGI010000003">
    <property type="protein sequence ID" value="CAI5445701.1"/>
    <property type="molecule type" value="Genomic_DNA"/>
</dbReference>
<evidence type="ECO:0000256" key="1">
    <source>
        <dbReference type="SAM" id="Phobius"/>
    </source>
</evidence>
<proteinExistence type="predicted"/>
<reference evidence="2" key="1">
    <citation type="submission" date="2022-11" db="EMBL/GenBank/DDBJ databases">
        <authorList>
            <person name="Kikuchi T."/>
        </authorList>
    </citation>
    <scope>NUCLEOTIDE SEQUENCE</scope>
    <source>
        <strain evidence="2">PS1010</strain>
    </source>
</reference>
<feature type="transmembrane region" description="Helical" evidence="1">
    <location>
        <begin position="116"/>
        <end position="136"/>
    </location>
</feature>
<dbReference type="Proteomes" id="UP001152747">
    <property type="component" value="Unassembled WGS sequence"/>
</dbReference>
<feature type="transmembrane region" description="Helical" evidence="1">
    <location>
        <begin position="25"/>
        <end position="45"/>
    </location>
</feature>
<feature type="transmembrane region" description="Helical" evidence="1">
    <location>
        <begin position="77"/>
        <end position="95"/>
    </location>
</feature>
<comment type="caution">
    <text evidence="2">The sequence shown here is derived from an EMBL/GenBank/DDBJ whole genome shotgun (WGS) entry which is preliminary data.</text>
</comment>
<sequence length="207" mass="25047">MVFLTANRFVDMTRKWRYIRYFRRWYFVHLICCLLFVYSTFISIISDPLLFNSTFKAYLFDPINGIENTSYTGRIEFMNNLITISLLFFFNFRIFHALHHDYDNNWRAATKIRKQVFFQTVTLSIFYSIPILGCFLTAHRKETEIVKFYLWCLEICFQFCAGLPSLTFLFFCSYLRHDLMKFLRFKRYRIVPPKSTARVTSIQTTEL</sequence>
<accession>A0A9P1IKD5</accession>
<evidence type="ECO:0008006" key="4">
    <source>
        <dbReference type="Google" id="ProtNLM"/>
    </source>
</evidence>
<keyword evidence="3" id="KW-1185">Reference proteome</keyword>
<name>A0A9P1IKD5_9PELO</name>
<evidence type="ECO:0000313" key="2">
    <source>
        <dbReference type="EMBL" id="CAI5445701.1"/>
    </source>
</evidence>
<organism evidence="2 3">
    <name type="scientific">Caenorhabditis angaria</name>
    <dbReference type="NCBI Taxonomy" id="860376"/>
    <lineage>
        <taxon>Eukaryota</taxon>
        <taxon>Metazoa</taxon>
        <taxon>Ecdysozoa</taxon>
        <taxon>Nematoda</taxon>
        <taxon>Chromadorea</taxon>
        <taxon>Rhabditida</taxon>
        <taxon>Rhabditina</taxon>
        <taxon>Rhabditomorpha</taxon>
        <taxon>Rhabditoidea</taxon>
        <taxon>Rhabditidae</taxon>
        <taxon>Peloderinae</taxon>
        <taxon>Caenorhabditis</taxon>
    </lineage>
</organism>
<feature type="transmembrane region" description="Helical" evidence="1">
    <location>
        <begin position="148"/>
        <end position="175"/>
    </location>
</feature>
<evidence type="ECO:0000313" key="3">
    <source>
        <dbReference type="Proteomes" id="UP001152747"/>
    </source>
</evidence>
<dbReference type="InterPro" id="IPR019425">
    <property type="entry name" value="7TM_GPCR_serpentine_rcpt_Srt"/>
</dbReference>
<keyword evidence="1" id="KW-1133">Transmembrane helix</keyword>